<dbReference type="SMART" id="SM00100">
    <property type="entry name" value="cNMP"/>
    <property type="match status" value="1"/>
</dbReference>
<keyword evidence="2" id="KW-0238">DNA-binding</keyword>
<dbReference type="Gene3D" id="2.60.120.10">
    <property type="entry name" value="Jelly Rolls"/>
    <property type="match status" value="1"/>
</dbReference>
<keyword evidence="3" id="KW-0804">Transcription</keyword>
<feature type="domain" description="Cyclic nucleotide-binding" evidence="4">
    <location>
        <begin position="15"/>
        <end position="120"/>
    </location>
</feature>
<dbReference type="EMBL" id="BAAACF010000003">
    <property type="protein sequence ID" value="GAA0727210.1"/>
    <property type="molecule type" value="Genomic_DNA"/>
</dbReference>
<name>A0ABP3UAK3_9CLOT</name>
<dbReference type="RefSeq" id="WP_343770097.1">
    <property type="nucleotide sequence ID" value="NZ_BAAACF010000003.1"/>
</dbReference>
<proteinExistence type="predicted"/>
<reference evidence="7" key="1">
    <citation type="journal article" date="2019" name="Int. J. Syst. Evol. Microbiol.">
        <title>The Global Catalogue of Microorganisms (GCM) 10K type strain sequencing project: providing services to taxonomists for standard genome sequencing and annotation.</title>
        <authorList>
            <consortium name="The Broad Institute Genomics Platform"/>
            <consortium name="The Broad Institute Genome Sequencing Center for Infectious Disease"/>
            <person name="Wu L."/>
            <person name="Ma J."/>
        </authorList>
    </citation>
    <scope>NUCLEOTIDE SEQUENCE [LARGE SCALE GENOMIC DNA]</scope>
    <source>
        <strain evidence="7">JCM 1405</strain>
    </source>
</reference>
<evidence type="ECO:0000256" key="2">
    <source>
        <dbReference type="ARBA" id="ARBA00023125"/>
    </source>
</evidence>
<evidence type="ECO:0000259" key="5">
    <source>
        <dbReference type="PROSITE" id="PS51063"/>
    </source>
</evidence>
<dbReference type="InterPro" id="IPR018490">
    <property type="entry name" value="cNMP-bd_dom_sf"/>
</dbReference>
<evidence type="ECO:0000313" key="7">
    <source>
        <dbReference type="Proteomes" id="UP001500339"/>
    </source>
</evidence>
<dbReference type="InterPro" id="IPR000595">
    <property type="entry name" value="cNMP-bd_dom"/>
</dbReference>
<dbReference type="SUPFAM" id="SSF51206">
    <property type="entry name" value="cAMP-binding domain-like"/>
    <property type="match status" value="1"/>
</dbReference>
<dbReference type="PROSITE" id="PS51063">
    <property type="entry name" value="HTH_CRP_2"/>
    <property type="match status" value="1"/>
</dbReference>
<dbReference type="Pfam" id="PF00027">
    <property type="entry name" value="cNMP_binding"/>
    <property type="match status" value="1"/>
</dbReference>
<keyword evidence="1" id="KW-0805">Transcription regulation</keyword>
<dbReference type="PROSITE" id="PS50042">
    <property type="entry name" value="CNMP_BINDING_3"/>
    <property type="match status" value="1"/>
</dbReference>
<feature type="domain" description="HTH crp-type" evidence="5">
    <location>
        <begin position="152"/>
        <end position="220"/>
    </location>
</feature>
<evidence type="ECO:0000256" key="1">
    <source>
        <dbReference type="ARBA" id="ARBA00023015"/>
    </source>
</evidence>
<sequence length="223" mass="25920">MHIEKYFKIINAVPLFKGLTEEDILKTFKREHYDIKEYGKNNIVYLQNQECKTVDIILRGEVLVQKIEANGNILTINTFEVGDTLGSNLIFASKKAYPMTVITKSNCTLLHIDSKLVLKLCQRDEIFLIKFLQNISDRTVFLTDKIKSIALKTIRQCIIDYLIYQYYQQKSLKVKLDMSKKDLAEKLGVQRPSLSRELRKMRDEGLIDFDAYSITIKDANILK</sequence>
<dbReference type="Proteomes" id="UP001500339">
    <property type="component" value="Unassembled WGS sequence"/>
</dbReference>
<dbReference type="SMART" id="SM00419">
    <property type="entry name" value="HTH_CRP"/>
    <property type="match status" value="1"/>
</dbReference>
<dbReference type="PANTHER" id="PTHR24567:SF58">
    <property type="entry name" value="CYCLIC AMP-BINDING REGULATORY PROTEIN"/>
    <property type="match status" value="1"/>
</dbReference>
<comment type="caution">
    <text evidence="6">The sequence shown here is derived from an EMBL/GenBank/DDBJ whole genome shotgun (WGS) entry which is preliminary data.</text>
</comment>
<dbReference type="CDD" id="cd00038">
    <property type="entry name" value="CAP_ED"/>
    <property type="match status" value="1"/>
</dbReference>
<dbReference type="SUPFAM" id="SSF46785">
    <property type="entry name" value="Winged helix' DNA-binding domain"/>
    <property type="match status" value="1"/>
</dbReference>
<dbReference type="InterPro" id="IPR012318">
    <property type="entry name" value="HTH_CRP"/>
</dbReference>
<dbReference type="InterPro" id="IPR014710">
    <property type="entry name" value="RmlC-like_jellyroll"/>
</dbReference>
<evidence type="ECO:0000259" key="4">
    <source>
        <dbReference type="PROSITE" id="PS50042"/>
    </source>
</evidence>
<dbReference type="PANTHER" id="PTHR24567">
    <property type="entry name" value="CRP FAMILY TRANSCRIPTIONAL REGULATORY PROTEIN"/>
    <property type="match status" value="1"/>
</dbReference>
<organism evidence="6 7">
    <name type="scientific">Clostridium malenominatum</name>
    <dbReference type="NCBI Taxonomy" id="1539"/>
    <lineage>
        <taxon>Bacteria</taxon>
        <taxon>Bacillati</taxon>
        <taxon>Bacillota</taxon>
        <taxon>Clostridia</taxon>
        <taxon>Eubacteriales</taxon>
        <taxon>Clostridiaceae</taxon>
        <taxon>Clostridium</taxon>
    </lineage>
</organism>
<accession>A0ABP3UAK3</accession>
<dbReference type="InterPro" id="IPR050397">
    <property type="entry name" value="Env_Response_Regulators"/>
</dbReference>
<dbReference type="Pfam" id="PF13545">
    <property type="entry name" value="HTH_Crp_2"/>
    <property type="match status" value="1"/>
</dbReference>
<dbReference type="InterPro" id="IPR036390">
    <property type="entry name" value="WH_DNA-bd_sf"/>
</dbReference>
<keyword evidence="7" id="KW-1185">Reference proteome</keyword>
<gene>
    <name evidence="6" type="ORF">GCM10008905_24540</name>
</gene>
<evidence type="ECO:0000313" key="6">
    <source>
        <dbReference type="EMBL" id="GAA0727210.1"/>
    </source>
</evidence>
<evidence type="ECO:0000256" key="3">
    <source>
        <dbReference type="ARBA" id="ARBA00023163"/>
    </source>
</evidence>
<protein>
    <submittedName>
        <fullName evidence="6">Crp/Fnr family transcriptional regulator</fullName>
    </submittedName>
</protein>